<sequence length="332" mass="33968">MAVVGLGLVAVMATATGCSDGDTGPLPQPGANPLTTPVSPVPASALPASAASADPAGPVDPGGAADPADPAGAPADRGSRDPVGAGHPPSASISASGTGARQSGRRRRPDFIDGFFGSNNGNACDPYRAGTTGITVRLKRLDDTMLCFDDFRLDRAVVVTLTSPTGAVRQFPADKDDDNGWFWRVAADVSDTLFPDPGRYTFAATGTVGSTRKTTSGSVVVAPARRPGAILKGDIAGRFAVRGGRIIVDVAGFAAGTTVYLTVYGPGARRHGYTALVDLPELVTNERGEGSARWTLPAGARPGPYGIWVDPLSTTDPGCRFDGGLCLLFETE</sequence>
<keyword evidence="3" id="KW-1185">Reference proteome</keyword>
<dbReference type="RefSeq" id="WP_203935137.1">
    <property type="nucleotide sequence ID" value="NZ_BOPH01000155.1"/>
</dbReference>
<dbReference type="Proteomes" id="UP000635606">
    <property type="component" value="Unassembled WGS sequence"/>
</dbReference>
<gene>
    <name evidence="2" type="ORF">Voc01_102930</name>
</gene>
<evidence type="ECO:0000313" key="3">
    <source>
        <dbReference type="Proteomes" id="UP000635606"/>
    </source>
</evidence>
<organism evidence="2 3">
    <name type="scientific">Virgisporangium ochraceum</name>
    <dbReference type="NCBI Taxonomy" id="65505"/>
    <lineage>
        <taxon>Bacteria</taxon>
        <taxon>Bacillati</taxon>
        <taxon>Actinomycetota</taxon>
        <taxon>Actinomycetes</taxon>
        <taxon>Micromonosporales</taxon>
        <taxon>Micromonosporaceae</taxon>
        <taxon>Virgisporangium</taxon>
    </lineage>
</organism>
<feature type="region of interest" description="Disordered" evidence="1">
    <location>
        <begin position="17"/>
        <end position="114"/>
    </location>
</feature>
<evidence type="ECO:0000256" key="1">
    <source>
        <dbReference type="SAM" id="MobiDB-lite"/>
    </source>
</evidence>
<accession>A0A8J4A5A6</accession>
<dbReference type="AlphaFoldDB" id="A0A8J4A5A6"/>
<feature type="compositionally biased region" description="Low complexity" evidence="1">
    <location>
        <begin position="37"/>
        <end position="76"/>
    </location>
</feature>
<evidence type="ECO:0000313" key="2">
    <source>
        <dbReference type="EMBL" id="GIJ75376.1"/>
    </source>
</evidence>
<protein>
    <submittedName>
        <fullName evidence="2">Uncharacterized protein</fullName>
    </submittedName>
</protein>
<reference evidence="2" key="1">
    <citation type="submission" date="2021-01" db="EMBL/GenBank/DDBJ databases">
        <title>Whole genome shotgun sequence of Virgisporangium ochraceum NBRC 16418.</title>
        <authorList>
            <person name="Komaki H."/>
            <person name="Tamura T."/>
        </authorList>
    </citation>
    <scope>NUCLEOTIDE SEQUENCE</scope>
    <source>
        <strain evidence="2">NBRC 16418</strain>
    </source>
</reference>
<proteinExistence type="predicted"/>
<feature type="compositionally biased region" description="Polar residues" evidence="1">
    <location>
        <begin position="91"/>
        <end position="101"/>
    </location>
</feature>
<name>A0A8J4A5A6_9ACTN</name>
<comment type="caution">
    <text evidence="2">The sequence shown here is derived from an EMBL/GenBank/DDBJ whole genome shotgun (WGS) entry which is preliminary data.</text>
</comment>
<dbReference type="EMBL" id="BOPH01000155">
    <property type="protein sequence ID" value="GIJ75376.1"/>
    <property type="molecule type" value="Genomic_DNA"/>
</dbReference>